<evidence type="ECO:0000313" key="1">
    <source>
        <dbReference type="EMBL" id="CAH0400399.1"/>
    </source>
</evidence>
<evidence type="ECO:0000313" key="2">
    <source>
        <dbReference type="Proteomes" id="UP001153292"/>
    </source>
</evidence>
<evidence type="ECO:0008006" key="3">
    <source>
        <dbReference type="Google" id="ProtNLM"/>
    </source>
</evidence>
<name>A0ABN8AW36_CHISP</name>
<accession>A0ABN8AW36</accession>
<dbReference type="EMBL" id="OU963910">
    <property type="protein sequence ID" value="CAH0400399.1"/>
    <property type="molecule type" value="Genomic_DNA"/>
</dbReference>
<gene>
    <name evidence="1" type="ORF">CHILSU_LOCUS3590</name>
</gene>
<dbReference type="Proteomes" id="UP001153292">
    <property type="component" value="Chromosome 17"/>
</dbReference>
<sequence>MPPKYSQHYREEWEQMREFKDWLSPVQDDATKAYCKYCKCNIIAKLYCLKQHISTTKHVKSVEPMKSQTKIKFAKIQTRLDTQNLAHFICEHAAILTVDHLSDMCKKTFSDSRSTENMKLHRTKCTNIINNVLAPHFVSELIKDVGDAKFSILIDESTDISVTKILMSRHVNSIL</sequence>
<proteinExistence type="predicted"/>
<reference evidence="1" key="1">
    <citation type="submission" date="2021-12" db="EMBL/GenBank/DDBJ databases">
        <authorList>
            <person name="King R."/>
        </authorList>
    </citation>
    <scope>NUCLEOTIDE SEQUENCE</scope>
</reference>
<protein>
    <recommendedName>
        <fullName evidence="3">DUF4371 domain-containing protein</fullName>
    </recommendedName>
</protein>
<organism evidence="1 2">
    <name type="scientific">Chilo suppressalis</name>
    <name type="common">Asiatic rice borer moth</name>
    <dbReference type="NCBI Taxonomy" id="168631"/>
    <lineage>
        <taxon>Eukaryota</taxon>
        <taxon>Metazoa</taxon>
        <taxon>Ecdysozoa</taxon>
        <taxon>Arthropoda</taxon>
        <taxon>Hexapoda</taxon>
        <taxon>Insecta</taxon>
        <taxon>Pterygota</taxon>
        <taxon>Neoptera</taxon>
        <taxon>Endopterygota</taxon>
        <taxon>Lepidoptera</taxon>
        <taxon>Glossata</taxon>
        <taxon>Ditrysia</taxon>
        <taxon>Pyraloidea</taxon>
        <taxon>Crambidae</taxon>
        <taxon>Crambinae</taxon>
        <taxon>Chilo</taxon>
    </lineage>
</organism>
<keyword evidence="2" id="KW-1185">Reference proteome</keyword>